<accession>A0AA39DJL9</accession>
<evidence type="ECO:0000313" key="3">
    <source>
        <dbReference type="Proteomes" id="UP001168098"/>
    </source>
</evidence>
<name>A0AA39DJL9_VITRO</name>
<dbReference type="EMBL" id="JARBHA010000012">
    <property type="protein sequence ID" value="KAJ9687247.1"/>
    <property type="molecule type" value="Genomic_DNA"/>
</dbReference>
<sequence length="87" mass="8396">MAVLTSARISADPGAGASVVSTTTWNVRDMGGDAAGSLGLDEGSMIGTTTNDVRSAAIFGGVGVSSGLAGLRTPKASSAVVAGNELQ</sequence>
<dbReference type="Proteomes" id="UP001168098">
    <property type="component" value="Unassembled WGS sequence"/>
</dbReference>
<comment type="caution">
    <text evidence="2">The sequence shown here is derived from an EMBL/GenBank/DDBJ whole genome shotgun (WGS) entry which is preliminary data.</text>
</comment>
<gene>
    <name evidence="1" type="ORF">PVL29_015924</name>
    <name evidence="2" type="ORF">PVL29_015955</name>
</gene>
<proteinExistence type="predicted"/>
<keyword evidence="3" id="KW-1185">Reference proteome</keyword>
<evidence type="ECO:0000313" key="2">
    <source>
        <dbReference type="EMBL" id="KAJ9687278.1"/>
    </source>
</evidence>
<organism evidence="2 3">
    <name type="scientific">Vitis rotundifolia</name>
    <name type="common">Muscadine grape</name>
    <dbReference type="NCBI Taxonomy" id="103349"/>
    <lineage>
        <taxon>Eukaryota</taxon>
        <taxon>Viridiplantae</taxon>
        <taxon>Streptophyta</taxon>
        <taxon>Embryophyta</taxon>
        <taxon>Tracheophyta</taxon>
        <taxon>Spermatophyta</taxon>
        <taxon>Magnoliopsida</taxon>
        <taxon>eudicotyledons</taxon>
        <taxon>Gunneridae</taxon>
        <taxon>Pentapetalae</taxon>
        <taxon>rosids</taxon>
        <taxon>Vitales</taxon>
        <taxon>Vitaceae</taxon>
        <taxon>Viteae</taxon>
        <taxon>Vitis</taxon>
    </lineage>
</organism>
<reference evidence="2 3" key="1">
    <citation type="journal article" date="2023" name="BMC Biotechnol.">
        <title>Vitis rotundifolia cv Carlos genome sequencing.</title>
        <authorList>
            <person name="Huff M."/>
            <person name="Hulse-Kemp A."/>
            <person name="Scheffler B."/>
            <person name="Youngblood R."/>
            <person name="Simpson S."/>
            <person name="Babiker E."/>
            <person name="Staton M."/>
        </authorList>
    </citation>
    <scope>NUCLEOTIDE SEQUENCE [LARGE SCALE GENOMIC DNA]</scope>
    <source>
        <tissue evidence="2">Leaf</tissue>
    </source>
</reference>
<protein>
    <submittedName>
        <fullName evidence="2">Uncharacterized protein</fullName>
    </submittedName>
</protein>
<dbReference type="AlphaFoldDB" id="A0AA39DJL9"/>
<dbReference type="EMBL" id="JARBHA010000012">
    <property type="protein sequence ID" value="KAJ9687278.1"/>
    <property type="molecule type" value="Genomic_DNA"/>
</dbReference>
<evidence type="ECO:0000313" key="1">
    <source>
        <dbReference type="EMBL" id="KAJ9687247.1"/>
    </source>
</evidence>